<keyword evidence="6 7" id="KW-0460">Magnesium</keyword>
<organism evidence="9 10">
    <name type="scientific">Eiseniibacteriota bacterium</name>
    <dbReference type="NCBI Taxonomy" id="2212470"/>
    <lineage>
        <taxon>Bacteria</taxon>
        <taxon>Candidatus Eiseniibacteriota</taxon>
    </lineage>
</organism>
<evidence type="ECO:0000256" key="7">
    <source>
        <dbReference type="PIRSR" id="PIRSR600760-2"/>
    </source>
</evidence>
<dbReference type="CDD" id="cd01639">
    <property type="entry name" value="IMPase"/>
    <property type="match status" value="1"/>
</dbReference>
<dbReference type="PANTHER" id="PTHR20854:SF4">
    <property type="entry name" value="INOSITOL-1-MONOPHOSPHATASE-RELATED"/>
    <property type="match status" value="1"/>
</dbReference>
<dbReference type="GO" id="GO:0006020">
    <property type="term" value="P:inositol metabolic process"/>
    <property type="evidence" value="ECO:0007669"/>
    <property type="project" value="TreeGrafter"/>
</dbReference>
<evidence type="ECO:0000313" key="10">
    <source>
        <dbReference type="Proteomes" id="UP000748308"/>
    </source>
</evidence>
<gene>
    <name evidence="9" type="ORF">FJY75_09240</name>
</gene>
<proteinExistence type="inferred from homology"/>
<evidence type="ECO:0000256" key="8">
    <source>
        <dbReference type="RuleBase" id="RU364068"/>
    </source>
</evidence>
<dbReference type="PRINTS" id="PR00377">
    <property type="entry name" value="IMPHPHTASES"/>
</dbReference>
<dbReference type="AlphaFoldDB" id="A0A937XBR9"/>
<feature type="binding site" evidence="7">
    <location>
        <position position="232"/>
    </location>
    <ligand>
        <name>Mg(2+)</name>
        <dbReference type="ChEBI" id="CHEBI:18420"/>
        <label>1</label>
        <note>catalytic</note>
    </ligand>
</feature>
<dbReference type="EMBL" id="VGIY01000242">
    <property type="protein sequence ID" value="MBM3318022.1"/>
    <property type="molecule type" value="Genomic_DNA"/>
</dbReference>
<dbReference type="GO" id="GO:0046854">
    <property type="term" value="P:phosphatidylinositol phosphate biosynthetic process"/>
    <property type="evidence" value="ECO:0007669"/>
    <property type="project" value="InterPro"/>
</dbReference>
<dbReference type="Pfam" id="PF00459">
    <property type="entry name" value="Inositol_P"/>
    <property type="match status" value="2"/>
</dbReference>
<evidence type="ECO:0000256" key="4">
    <source>
        <dbReference type="ARBA" id="ARBA00022723"/>
    </source>
</evidence>
<protein>
    <recommendedName>
        <fullName evidence="8">Inositol-1-monophosphatase</fullName>
        <ecNumber evidence="8">3.1.3.25</ecNumber>
    </recommendedName>
</protein>
<dbReference type="InterPro" id="IPR033942">
    <property type="entry name" value="IMPase"/>
</dbReference>
<dbReference type="EC" id="3.1.3.25" evidence="8"/>
<reference evidence="9" key="1">
    <citation type="submission" date="2019-03" db="EMBL/GenBank/DDBJ databases">
        <title>Lake Tanganyika Metagenome-Assembled Genomes (MAGs).</title>
        <authorList>
            <person name="Tran P."/>
        </authorList>
    </citation>
    <scope>NUCLEOTIDE SEQUENCE</scope>
    <source>
        <strain evidence="9">M_DeepCast_400m_m2_100</strain>
    </source>
</reference>
<dbReference type="Proteomes" id="UP000748308">
    <property type="component" value="Unassembled WGS sequence"/>
</dbReference>
<dbReference type="Gene3D" id="3.30.540.10">
    <property type="entry name" value="Fructose-1,6-Bisphosphatase, subunit A, domain 1"/>
    <property type="match status" value="1"/>
</dbReference>
<evidence type="ECO:0000256" key="6">
    <source>
        <dbReference type="ARBA" id="ARBA00022842"/>
    </source>
</evidence>
<name>A0A937XBR9_UNCEI</name>
<keyword evidence="4 7" id="KW-0479">Metal-binding</keyword>
<dbReference type="InterPro" id="IPR020583">
    <property type="entry name" value="Inositol_monoP_metal-BS"/>
</dbReference>
<dbReference type="GO" id="GO:0046872">
    <property type="term" value="F:metal ion binding"/>
    <property type="evidence" value="ECO:0007669"/>
    <property type="project" value="UniProtKB-KW"/>
</dbReference>
<accession>A0A937XBR9</accession>
<comment type="catalytic activity">
    <reaction evidence="1 8">
        <text>a myo-inositol phosphate + H2O = myo-inositol + phosphate</text>
        <dbReference type="Rhea" id="RHEA:24056"/>
        <dbReference type="ChEBI" id="CHEBI:15377"/>
        <dbReference type="ChEBI" id="CHEBI:17268"/>
        <dbReference type="ChEBI" id="CHEBI:43474"/>
        <dbReference type="ChEBI" id="CHEBI:84139"/>
        <dbReference type="EC" id="3.1.3.25"/>
    </reaction>
</comment>
<dbReference type="InterPro" id="IPR000760">
    <property type="entry name" value="Inositol_monophosphatase-like"/>
</dbReference>
<dbReference type="FunFam" id="3.40.190.80:FF:000002">
    <property type="entry name" value="Inositol-1-monophosphatase"/>
    <property type="match status" value="1"/>
</dbReference>
<dbReference type="PROSITE" id="PS00630">
    <property type="entry name" value="IMP_2"/>
    <property type="match status" value="1"/>
</dbReference>
<evidence type="ECO:0000313" key="9">
    <source>
        <dbReference type="EMBL" id="MBM3318022.1"/>
    </source>
</evidence>
<dbReference type="GO" id="GO:0008934">
    <property type="term" value="F:inositol monophosphate 1-phosphatase activity"/>
    <property type="evidence" value="ECO:0007669"/>
    <property type="project" value="InterPro"/>
</dbReference>
<dbReference type="PROSITE" id="PS00629">
    <property type="entry name" value="IMP_1"/>
    <property type="match status" value="1"/>
</dbReference>
<feature type="binding site" evidence="7">
    <location>
        <position position="83"/>
    </location>
    <ligand>
        <name>Mg(2+)</name>
        <dbReference type="ChEBI" id="CHEBI:18420"/>
        <label>1</label>
        <note>catalytic</note>
    </ligand>
</feature>
<dbReference type="GO" id="GO:0007165">
    <property type="term" value="P:signal transduction"/>
    <property type="evidence" value="ECO:0007669"/>
    <property type="project" value="TreeGrafter"/>
</dbReference>
<dbReference type="PANTHER" id="PTHR20854">
    <property type="entry name" value="INOSITOL MONOPHOSPHATASE"/>
    <property type="match status" value="1"/>
</dbReference>
<feature type="binding site" evidence="7">
    <location>
        <position position="80"/>
    </location>
    <ligand>
        <name>Mg(2+)</name>
        <dbReference type="ChEBI" id="CHEBI:18420"/>
        <label>1</label>
        <note>catalytic</note>
    </ligand>
</feature>
<evidence type="ECO:0000256" key="1">
    <source>
        <dbReference type="ARBA" id="ARBA00001033"/>
    </source>
</evidence>
<evidence type="ECO:0000256" key="3">
    <source>
        <dbReference type="ARBA" id="ARBA00009759"/>
    </source>
</evidence>
<evidence type="ECO:0000256" key="5">
    <source>
        <dbReference type="ARBA" id="ARBA00022801"/>
    </source>
</evidence>
<feature type="binding site" evidence="7">
    <location>
        <position position="64"/>
    </location>
    <ligand>
        <name>Mg(2+)</name>
        <dbReference type="ChEBI" id="CHEBI:18420"/>
        <label>1</label>
        <note>catalytic</note>
    </ligand>
</feature>
<feature type="binding site" evidence="7">
    <location>
        <position position="82"/>
    </location>
    <ligand>
        <name>Mg(2+)</name>
        <dbReference type="ChEBI" id="CHEBI:18420"/>
        <label>1</label>
        <note>catalytic</note>
    </ligand>
</feature>
<dbReference type="InterPro" id="IPR020550">
    <property type="entry name" value="Inositol_monophosphatase_CS"/>
</dbReference>
<comment type="similarity">
    <text evidence="3 8">Belongs to the inositol monophosphatase superfamily.</text>
</comment>
<feature type="non-terminal residue" evidence="9">
    <location>
        <position position="271"/>
    </location>
</feature>
<comment type="cofactor">
    <cofactor evidence="2 7 8">
        <name>Mg(2+)</name>
        <dbReference type="ChEBI" id="CHEBI:18420"/>
    </cofactor>
</comment>
<evidence type="ECO:0000256" key="2">
    <source>
        <dbReference type="ARBA" id="ARBA00001946"/>
    </source>
</evidence>
<comment type="caution">
    <text evidence="9">The sequence shown here is derived from an EMBL/GenBank/DDBJ whole genome shotgun (WGS) entry which is preliminary data.</text>
</comment>
<dbReference type="Gene3D" id="3.40.190.80">
    <property type="match status" value="1"/>
</dbReference>
<sequence length="271" mass="29090">MLEFARSLAQEGAELVRSAHERSAPWTLSSKGRRDLVTDVDRRVEDHLAARIRRTCPEDGILGEESVRQAGRSGRVWILDPLDGTTNFVHGHPMVCVSVALADGYAGPPAPDAAFDACSSGFFSPAALPRPLLGAVAAPLLRELYWAEAGAGAFLDGRPLRVSAAADLDEAMVATGFAYRRNELGNNNLDNFCRLALRVRGIRRGGSAALDLCYVAAGRFDAFWELYLKPWDVAAGMLLVAEAGGSVTDFSGGPRAIEGVEIVASNRRLHD</sequence>
<keyword evidence="5 8" id="KW-0378">Hydrolase</keyword>
<dbReference type="SUPFAM" id="SSF56655">
    <property type="entry name" value="Carbohydrate phosphatase"/>
    <property type="match status" value="1"/>
</dbReference>